<feature type="transmembrane region" description="Helical" evidence="8">
    <location>
        <begin position="80"/>
        <end position="102"/>
    </location>
</feature>
<gene>
    <name evidence="10" type="ORF">VNO77_12952</name>
</gene>
<feature type="transmembrane region" description="Helical" evidence="8">
    <location>
        <begin position="206"/>
        <end position="230"/>
    </location>
</feature>
<protein>
    <recommendedName>
        <fullName evidence="8">S-acyltransferase</fullName>
        <ecNumber evidence="8">2.3.1.225</ecNumber>
    </recommendedName>
    <alternativeName>
        <fullName evidence="8">Palmitoyltransferase</fullName>
    </alternativeName>
</protein>
<dbReference type="PANTHER" id="PTHR12246">
    <property type="entry name" value="PALMITOYLTRANSFERASE ZDHHC16"/>
    <property type="match status" value="1"/>
</dbReference>
<comment type="similarity">
    <text evidence="2 8">Belongs to the DHHC palmitoyltransferase family.</text>
</comment>
<evidence type="ECO:0000256" key="6">
    <source>
        <dbReference type="ARBA" id="ARBA00023136"/>
    </source>
</evidence>
<reference evidence="10 11" key="1">
    <citation type="submission" date="2024-01" db="EMBL/GenBank/DDBJ databases">
        <title>The genomes of 5 underutilized Papilionoideae crops provide insights into root nodulation and disease resistanc.</title>
        <authorList>
            <person name="Jiang F."/>
        </authorList>
    </citation>
    <scope>NUCLEOTIDE SEQUENCE [LARGE SCALE GENOMIC DNA]</scope>
    <source>
        <strain evidence="10">LVBAO_FW01</strain>
        <tissue evidence="10">Leaves</tissue>
    </source>
</reference>
<comment type="catalytic activity">
    <reaction evidence="8">
        <text>L-cysteinyl-[protein] + hexadecanoyl-CoA = S-hexadecanoyl-L-cysteinyl-[protein] + CoA</text>
        <dbReference type="Rhea" id="RHEA:36683"/>
        <dbReference type="Rhea" id="RHEA-COMP:10131"/>
        <dbReference type="Rhea" id="RHEA-COMP:11032"/>
        <dbReference type="ChEBI" id="CHEBI:29950"/>
        <dbReference type="ChEBI" id="CHEBI:57287"/>
        <dbReference type="ChEBI" id="CHEBI:57379"/>
        <dbReference type="ChEBI" id="CHEBI:74151"/>
        <dbReference type="EC" id="2.3.1.225"/>
    </reaction>
</comment>
<evidence type="ECO:0000256" key="4">
    <source>
        <dbReference type="ARBA" id="ARBA00022692"/>
    </source>
</evidence>
<dbReference type="EC" id="2.3.1.225" evidence="8"/>
<keyword evidence="7 8" id="KW-0012">Acyltransferase</keyword>
<dbReference type="PROSITE" id="PS50216">
    <property type="entry name" value="DHHC"/>
    <property type="match status" value="1"/>
</dbReference>
<dbReference type="Pfam" id="PF01529">
    <property type="entry name" value="DHHC"/>
    <property type="match status" value="1"/>
</dbReference>
<keyword evidence="5 8" id="KW-1133">Transmembrane helix</keyword>
<keyword evidence="6 8" id="KW-0472">Membrane</keyword>
<evidence type="ECO:0000256" key="8">
    <source>
        <dbReference type="RuleBase" id="RU079119"/>
    </source>
</evidence>
<feature type="transmembrane region" description="Helical" evidence="8">
    <location>
        <begin position="170"/>
        <end position="194"/>
    </location>
</feature>
<evidence type="ECO:0000256" key="7">
    <source>
        <dbReference type="ARBA" id="ARBA00023315"/>
    </source>
</evidence>
<keyword evidence="11" id="KW-1185">Reference proteome</keyword>
<feature type="transmembrane region" description="Helical" evidence="8">
    <location>
        <begin position="44"/>
        <end position="68"/>
    </location>
</feature>
<dbReference type="GO" id="GO:0019706">
    <property type="term" value="F:protein-cysteine S-palmitoyltransferase activity"/>
    <property type="evidence" value="ECO:0007669"/>
    <property type="project" value="UniProtKB-EC"/>
</dbReference>
<proteinExistence type="inferred from homology"/>
<feature type="domain" description="Palmitoyltransferase DHHC" evidence="9">
    <location>
        <begin position="123"/>
        <end position="246"/>
    </location>
</feature>
<dbReference type="InterPro" id="IPR039859">
    <property type="entry name" value="PFA4/ZDH16/20/ERF2-like"/>
</dbReference>
<evidence type="ECO:0000256" key="5">
    <source>
        <dbReference type="ARBA" id="ARBA00022989"/>
    </source>
</evidence>
<comment type="subcellular location">
    <subcellularLocation>
        <location evidence="1">Endomembrane system</location>
        <topology evidence="1">Multi-pass membrane protein</topology>
    </subcellularLocation>
</comment>
<evidence type="ECO:0000256" key="3">
    <source>
        <dbReference type="ARBA" id="ARBA00022679"/>
    </source>
</evidence>
<evidence type="ECO:0000256" key="1">
    <source>
        <dbReference type="ARBA" id="ARBA00004127"/>
    </source>
</evidence>
<keyword evidence="4 8" id="KW-0812">Transmembrane</keyword>
<dbReference type="AlphaFoldDB" id="A0AAN9QN35"/>
<evidence type="ECO:0000256" key="2">
    <source>
        <dbReference type="ARBA" id="ARBA00008574"/>
    </source>
</evidence>
<keyword evidence="3 8" id="KW-0808">Transferase</keyword>
<dbReference type="EMBL" id="JAYMYQ010000003">
    <property type="protein sequence ID" value="KAK7343865.1"/>
    <property type="molecule type" value="Genomic_DNA"/>
</dbReference>
<evidence type="ECO:0000259" key="9">
    <source>
        <dbReference type="Pfam" id="PF01529"/>
    </source>
</evidence>
<dbReference type="Proteomes" id="UP001367508">
    <property type="component" value="Unassembled WGS sequence"/>
</dbReference>
<name>A0AAN9QN35_CANGL</name>
<comment type="caution">
    <text evidence="10">The sequence shown here is derived from an EMBL/GenBank/DDBJ whole genome shotgun (WGS) entry which is preliminary data.</text>
</comment>
<evidence type="ECO:0000313" key="10">
    <source>
        <dbReference type="EMBL" id="KAK7343865.1"/>
    </source>
</evidence>
<dbReference type="InterPro" id="IPR001594">
    <property type="entry name" value="Palmitoyltrfase_DHHC"/>
</dbReference>
<dbReference type="GO" id="GO:0012505">
    <property type="term" value="C:endomembrane system"/>
    <property type="evidence" value="ECO:0007669"/>
    <property type="project" value="UniProtKB-SubCell"/>
</dbReference>
<evidence type="ECO:0000313" key="11">
    <source>
        <dbReference type="Proteomes" id="UP001367508"/>
    </source>
</evidence>
<accession>A0AAN9QN35</accession>
<comment type="domain">
    <text evidence="8">The DHHC domain is required for palmitoyltransferase activity.</text>
</comment>
<sequence length="306" mass="35122">MILVIVSLMFNVTGLYDIKIDHCNATRGGKKRFSFWASMKGKRFLSVPVLTVLLLMVFLYYTSIFVFLHDWLGLQTSPGSLNASIFSLLASFSLFSFFTCVLTDPGHVPSSYVPDLEFSKDNAEGRKCDKCFAYKPPRTHHCRVCRRCILKMDHHCLWINNCVGYWNYKAFFVFVLYATIASLYSTVIFISYLLQKDWEHVKGSSVMIFYVLYGMMVLALTVTLLTLFGWHVYLILHNMTTIEYYEGKRAKWLAMKSGQSHRHPFNVGAYKNITLTLGPNMLKWLCPAAVSHLKDGVSFPTLRDNS</sequence>
<organism evidence="10 11">
    <name type="scientific">Canavalia gladiata</name>
    <name type="common">Sword bean</name>
    <name type="synonym">Dolichos gladiatus</name>
    <dbReference type="NCBI Taxonomy" id="3824"/>
    <lineage>
        <taxon>Eukaryota</taxon>
        <taxon>Viridiplantae</taxon>
        <taxon>Streptophyta</taxon>
        <taxon>Embryophyta</taxon>
        <taxon>Tracheophyta</taxon>
        <taxon>Spermatophyta</taxon>
        <taxon>Magnoliopsida</taxon>
        <taxon>eudicotyledons</taxon>
        <taxon>Gunneridae</taxon>
        <taxon>Pentapetalae</taxon>
        <taxon>rosids</taxon>
        <taxon>fabids</taxon>
        <taxon>Fabales</taxon>
        <taxon>Fabaceae</taxon>
        <taxon>Papilionoideae</taxon>
        <taxon>50 kb inversion clade</taxon>
        <taxon>NPAAA clade</taxon>
        <taxon>indigoferoid/millettioid clade</taxon>
        <taxon>Phaseoleae</taxon>
        <taxon>Canavalia</taxon>
    </lineage>
</organism>